<dbReference type="GO" id="GO:0005337">
    <property type="term" value="F:nucleoside transmembrane transporter activity"/>
    <property type="evidence" value="ECO:0007669"/>
    <property type="project" value="InterPro"/>
</dbReference>
<dbReference type="PANTHER" id="PTHR10332:SF10">
    <property type="entry name" value="EQUILIBRATIVE NUCLEOSIDE TRANSPORTER 4"/>
    <property type="match status" value="1"/>
</dbReference>
<evidence type="ECO:0000313" key="8">
    <source>
        <dbReference type="EMBL" id="PNX89993.1"/>
    </source>
</evidence>
<accession>A0A2K3MGT5</accession>
<dbReference type="Proteomes" id="UP000236291">
    <property type="component" value="Unassembled WGS sequence"/>
</dbReference>
<keyword evidence="5 7" id="KW-1133">Transmembrane helix</keyword>
<keyword evidence="3" id="KW-0813">Transport</keyword>
<evidence type="ECO:0000313" key="9">
    <source>
        <dbReference type="Proteomes" id="UP000236291"/>
    </source>
</evidence>
<dbReference type="Pfam" id="PF01733">
    <property type="entry name" value="Nucleoside_tran"/>
    <property type="match status" value="1"/>
</dbReference>
<comment type="caution">
    <text evidence="8">The sequence shown here is derived from an EMBL/GenBank/DDBJ whole genome shotgun (WGS) entry which is preliminary data.</text>
</comment>
<organism evidence="8 9">
    <name type="scientific">Trifolium pratense</name>
    <name type="common">Red clover</name>
    <dbReference type="NCBI Taxonomy" id="57577"/>
    <lineage>
        <taxon>Eukaryota</taxon>
        <taxon>Viridiplantae</taxon>
        <taxon>Streptophyta</taxon>
        <taxon>Embryophyta</taxon>
        <taxon>Tracheophyta</taxon>
        <taxon>Spermatophyta</taxon>
        <taxon>Magnoliopsida</taxon>
        <taxon>eudicotyledons</taxon>
        <taxon>Gunneridae</taxon>
        <taxon>Pentapetalae</taxon>
        <taxon>rosids</taxon>
        <taxon>fabids</taxon>
        <taxon>Fabales</taxon>
        <taxon>Fabaceae</taxon>
        <taxon>Papilionoideae</taxon>
        <taxon>50 kb inversion clade</taxon>
        <taxon>NPAAA clade</taxon>
        <taxon>Hologalegina</taxon>
        <taxon>IRL clade</taxon>
        <taxon>Trifolieae</taxon>
        <taxon>Trifolium</taxon>
    </lineage>
</organism>
<dbReference type="STRING" id="57577.A0A2K3MGT5"/>
<comment type="similarity">
    <text evidence="2">Belongs to the SLC29A/ENT transporter (TC 2.A.57) family.</text>
</comment>
<reference evidence="8 9" key="2">
    <citation type="journal article" date="2017" name="Front. Plant Sci.">
        <title>Gene Classification and Mining of Molecular Markers Useful in Red Clover (Trifolium pratense) Breeding.</title>
        <authorList>
            <person name="Istvanek J."/>
            <person name="Dluhosova J."/>
            <person name="Dluhos P."/>
            <person name="Patkova L."/>
            <person name="Nedelnik J."/>
            <person name="Repkova J."/>
        </authorList>
    </citation>
    <scope>NUCLEOTIDE SEQUENCE [LARGE SCALE GENOMIC DNA]</scope>
    <source>
        <strain evidence="9">cv. Tatra</strain>
        <tissue evidence="8">Young leaves</tissue>
    </source>
</reference>
<keyword evidence="4 7" id="KW-0812">Transmembrane</keyword>
<feature type="transmembrane region" description="Helical" evidence="7">
    <location>
        <begin position="97"/>
        <end position="117"/>
    </location>
</feature>
<dbReference type="EMBL" id="ASHM01061490">
    <property type="protein sequence ID" value="PNX89993.1"/>
    <property type="molecule type" value="Genomic_DNA"/>
</dbReference>
<comment type="subcellular location">
    <subcellularLocation>
        <location evidence="1">Membrane</location>
        <topology evidence="1">Multi-pass membrane protein</topology>
    </subcellularLocation>
</comment>
<proteinExistence type="inferred from homology"/>
<gene>
    <name evidence="8" type="ORF">L195_g046116</name>
</gene>
<dbReference type="InterPro" id="IPR002259">
    <property type="entry name" value="Eqnu_transpt"/>
</dbReference>
<protein>
    <submittedName>
        <fullName evidence="8">Equilibrative nucleotide transporter 1-like protein</fullName>
    </submittedName>
</protein>
<dbReference type="GO" id="GO:0005886">
    <property type="term" value="C:plasma membrane"/>
    <property type="evidence" value="ECO:0007669"/>
    <property type="project" value="TreeGrafter"/>
</dbReference>
<evidence type="ECO:0000256" key="4">
    <source>
        <dbReference type="ARBA" id="ARBA00022692"/>
    </source>
</evidence>
<dbReference type="AlphaFoldDB" id="A0A2K3MGT5"/>
<evidence type="ECO:0000256" key="3">
    <source>
        <dbReference type="ARBA" id="ARBA00022448"/>
    </source>
</evidence>
<evidence type="ECO:0000256" key="5">
    <source>
        <dbReference type="ARBA" id="ARBA00022989"/>
    </source>
</evidence>
<evidence type="ECO:0000256" key="7">
    <source>
        <dbReference type="SAM" id="Phobius"/>
    </source>
</evidence>
<reference evidence="8 9" key="1">
    <citation type="journal article" date="2014" name="Am. J. Bot.">
        <title>Genome assembly and annotation for red clover (Trifolium pratense; Fabaceae).</title>
        <authorList>
            <person name="Istvanek J."/>
            <person name="Jaros M."/>
            <person name="Krenek A."/>
            <person name="Repkova J."/>
        </authorList>
    </citation>
    <scope>NUCLEOTIDE SEQUENCE [LARGE SCALE GENOMIC DNA]</scope>
    <source>
        <strain evidence="9">cv. Tatra</strain>
        <tissue evidence="8">Young leaves</tissue>
    </source>
</reference>
<dbReference type="PANTHER" id="PTHR10332">
    <property type="entry name" value="EQUILIBRATIVE NUCLEOSIDE TRANSPORTER"/>
    <property type="match status" value="1"/>
</dbReference>
<evidence type="ECO:0000256" key="2">
    <source>
        <dbReference type="ARBA" id="ARBA00007965"/>
    </source>
</evidence>
<name>A0A2K3MGT5_TRIPR</name>
<evidence type="ECO:0000256" key="1">
    <source>
        <dbReference type="ARBA" id="ARBA00004141"/>
    </source>
</evidence>
<keyword evidence="6 7" id="KW-0472">Membrane</keyword>
<feature type="non-terminal residue" evidence="8">
    <location>
        <position position="147"/>
    </location>
</feature>
<sequence length="147" mass="16632">MELDSELKNCVVGLLSGFIVWQYQPISSSHLISGVLVSFLRIFTKAVYTQDVHDKLPIMKYYDEAKIQAVAAEEDNGPLTGSVWRSTVWDTVGTIKWYGFGMVIIYVVTLAIFPGYITEDVHSELLKDWYPILLITCFNVFDLVGKS</sequence>
<evidence type="ECO:0000256" key="6">
    <source>
        <dbReference type="ARBA" id="ARBA00023136"/>
    </source>
</evidence>